<dbReference type="Proteomes" id="UP000051672">
    <property type="component" value="Unassembled WGS sequence"/>
</dbReference>
<dbReference type="PATRIC" id="fig|1423727.3.peg.1777"/>
<dbReference type="RefSeq" id="WP_057895033.1">
    <property type="nucleotide sequence ID" value="NZ_AYZQ01000005.1"/>
</dbReference>
<dbReference type="PROSITE" id="PS00893">
    <property type="entry name" value="NUDIX_BOX"/>
    <property type="match status" value="1"/>
</dbReference>
<feature type="domain" description="Nudix hydrolase" evidence="2">
    <location>
        <begin position="14"/>
        <end position="146"/>
    </location>
</feature>
<dbReference type="AlphaFoldDB" id="A0A0R2B4X2"/>
<dbReference type="Pfam" id="PF00293">
    <property type="entry name" value="NUDIX"/>
    <property type="match status" value="1"/>
</dbReference>
<keyword evidence="4" id="KW-1185">Reference proteome</keyword>
<reference evidence="3 4" key="1">
    <citation type="journal article" date="2015" name="Genome Announc.">
        <title>Expanding the biotechnology potential of lactobacilli through comparative genomics of 213 strains and associated genera.</title>
        <authorList>
            <person name="Sun Z."/>
            <person name="Harris H.M."/>
            <person name="McCann A."/>
            <person name="Guo C."/>
            <person name="Argimon S."/>
            <person name="Zhang W."/>
            <person name="Yang X."/>
            <person name="Jeffery I.B."/>
            <person name="Cooney J.C."/>
            <person name="Kagawa T.F."/>
            <person name="Liu W."/>
            <person name="Song Y."/>
            <person name="Salvetti E."/>
            <person name="Wrobel A."/>
            <person name="Rasinkangas P."/>
            <person name="Parkhill J."/>
            <person name="Rea M.C."/>
            <person name="O'Sullivan O."/>
            <person name="Ritari J."/>
            <person name="Douillard F.P."/>
            <person name="Paul Ross R."/>
            <person name="Yang R."/>
            <person name="Briner A.E."/>
            <person name="Felis G.E."/>
            <person name="de Vos W.M."/>
            <person name="Barrangou R."/>
            <person name="Klaenhammer T.R."/>
            <person name="Caufield P.W."/>
            <person name="Cui Y."/>
            <person name="Zhang H."/>
            <person name="O'Toole P.W."/>
        </authorList>
    </citation>
    <scope>NUCLEOTIDE SEQUENCE [LARGE SCALE GENOMIC DNA]</scope>
    <source>
        <strain evidence="3 4">DSM 23927</strain>
    </source>
</reference>
<keyword evidence="1 3" id="KW-0378">Hydrolase</keyword>
<dbReference type="OrthoDB" id="9816040at2"/>
<name>A0A0R2B4X2_9LACO</name>
<dbReference type="InterPro" id="IPR000086">
    <property type="entry name" value="NUDIX_hydrolase_dom"/>
</dbReference>
<protein>
    <submittedName>
        <fullName evidence="3">NUDIX family hydrolase</fullName>
    </submittedName>
</protein>
<dbReference type="STRING" id="1423727.FC34_GL001752"/>
<evidence type="ECO:0000259" key="2">
    <source>
        <dbReference type="PROSITE" id="PS51462"/>
    </source>
</evidence>
<proteinExistence type="predicted"/>
<dbReference type="PROSITE" id="PS51462">
    <property type="entry name" value="NUDIX"/>
    <property type="match status" value="1"/>
</dbReference>
<organism evidence="3 4">
    <name type="scientific">Lacticaseibacillus brantae DSM 23927</name>
    <dbReference type="NCBI Taxonomy" id="1423727"/>
    <lineage>
        <taxon>Bacteria</taxon>
        <taxon>Bacillati</taxon>
        <taxon>Bacillota</taxon>
        <taxon>Bacilli</taxon>
        <taxon>Lactobacillales</taxon>
        <taxon>Lactobacillaceae</taxon>
        <taxon>Lacticaseibacillus</taxon>
    </lineage>
</organism>
<dbReference type="InterPro" id="IPR020084">
    <property type="entry name" value="NUDIX_hydrolase_CS"/>
</dbReference>
<dbReference type="EMBL" id="AYZQ01000005">
    <property type="protein sequence ID" value="KRM71273.1"/>
    <property type="molecule type" value="Genomic_DNA"/>
</dbReference>
<dbReference type="InterPro" id="IPR015797">
    <property type="entry name" value="NUDIX_hydrolase-like_dom_sf"/>
</dbReference>
<sequence length="151" mass="16829">MIDPVFGKRDPNLTYQERIGVYGVIPDASGKRLLVLGAPNHALFLPGGEIEAGESDTEALSRELLEEFGVQVTIGPKLGQAAEYFYSHHRQTAYYHPARFYACTDLTQVAQPLEDFNTLMLMPVTIAAAELKRPTHRYGVSQWLSRQAPSH</sequence>
<dbReference type="GO" id="GO:0016787">
    <property type="term" value="F:hydrolase activity"/>
    <property type="evidence" value="ECO:0007669"/>
    <property type="project" value="UniProtKB-KW"/>
</dbReference>
<dbReference type="Gene3D" id="3.90.79.10">
    <property type="entry name" value="Nucleoside Triphosphate Pyrophosphohydrolase"/>
    <property type="match status" value="1"/>
</dbReference>
<evidence type="ECO:0000256" key="1">
    <source>
        <dbReference type="ARBA" id="ARBA00022801"/>
    </source>
</evidence>
<accession>A0A0R2B4X2</accession>
<gene>
    <name evidence="3" type="ORF">FC34_GL001752</name>
</gene>
<evidence type="ECO:0000313" key="4">
    <source>
        <dbReference type="Proteomes" id="UP000051672"/>
    </source>
</evidence>
<dbReference type="CDD" id="cd04684">
    <property type="entry name" value="NUDIX_Hydrolase"/>
    <property type="match status" value="1"/>
</dbReference>
<evidence type="ECO:0000313" key="3">
    <source>
        <dbReference type="EMBL" id="KRM71273.1"/>
    </source>
</evidence>
<comment type="caution">
    <text evidence="3">The sequence shown here is derived from an EMBL/GenBank/DDBJ whole genome shotgun (WGS) entry which is preliminary data.</text>
</comment>
<dbReference type="SUPFAM" id="SSF55811">
    <property type="entry name" value="Nudix"/>
    <property type="match status" value="1"/>
</dbReference>